<sequence>MRGHIIDINNLEAFVEFDDSTIASVPIFLVGKSSIGDYVDISSSNIKSSHITLSNYINPFLNNLY</sequence>
<reference evidence="1 2" key="1">
    <citation type="submission" date="2015-09" db="EMBL/GenBank/DDBJ databases">
        <authorList>
            <consortium name="Pathogen Informatics"/>
        </authorList>
    </citation>
    <scope>NUCLEOTIDE SEQUENCE [LARGE SCALE GENOMIC DNA]</scope>
    <source>
        <strain evidence="1 2">2789STDY5834956</strain>
    </source>
</reference>
<evidence type="ECO:0000313" key="2">
    <source>
        <dbReference type="Proteomes" id="UP000095563"/>
    </source>
</evidence>
<protein>
    <submittedName>
        <fullName evidence="1">Uncharacterized protein</fullName>
    </submittedName>
</protein>
<proteinExistence type="predicted"/>
<accession>A0A174UKM1</accession>
<name>A0A174UKM1_9CLOT</name>
<dbReference type="EMBL" id="CZBO01000005">
    <property type="protein sequence ID" value="CUQ22772.1"/>
    <property type="molecule type" value="Genomic_DNA"/>
</dbReference>
<evidence type="ECO:0000313" key="1">
    <source>
        <dbReference type="EMBL" id="CUQ22772.1"/>
    </source>
</evidence>
<dbReference type="Proteomes" id="UP000095563">
    <property type="component" value="Unassembled WGS sequence"/>
</dbReference>
<organism evidence="1 2">
    <name type="scientific">Clostridium baratii</name>
    <dbReference type="NCBI Taxonomy" id="1561"/>
    <lineage>
        <taxon>Bacteria</taxon>
        <taxon>Bacillati</taxon>
        <taxon>Bacillota</taxon>
        <taxon>Clostridia</taxon>
        <taxon>Eubacteriales</taxon>
        <taxon>Clostridiaceae</taxon>
        <taxon>Clostridium</taxon>
    </lineage>
</organism>
<dbReference type="RefSeq" id="WP_055208266.1">
    <property type="nucleotide sequence ID" value="NZ_CZBO01000005.1"/>
</dbReference>
<gene>
    <name evidence="1" type="ORF">ERS852568_02411</name>
</gene>
<dbReference type="AlphaFoldDB" id="A0A174UKM1"/>